<dbReference type="EMBL" id="GBXM01001807">
    <property type="protein sequence ID" value="JAI06771.1"/>
    <property type="molecule type" value="Transcribed_RNA"/>
</dbReference>
<protein>
    <submittedName>
        <fullName evidence="1">Uncharacterized protein</fullName>
    </submittedName>
</protein>
<reference evidence="1" key="1">
    <citation type="submission" date="2014-11" db="EMBL/GenBank/DDBJ databases">
        <authorList>
            <person name="Amaro Gonzalez C."/>
        </authorList>
    </citation>
    <scope>NUCLEOTIDE SEQUENCE</scope>
</reference>
<dbReference type="AlphaFoldDB" id="A0A0E9XY67"/>
<accession>A0A0E9XY67</accession>
<sequence length="37" mass="4142">MPIPILESPSPPITDVLTDILSKSATFSNQFEKLTFY</sequence>
<proteinExistence type="predicted"/>
<reference evidence="1" key="2">
    <citation type="journal article" date="2015" name="Fish Shellfish Immunol.">
        <title>Early steps in the European eel (Anguilla anguilla)-Vibrio vulnificus interaction in the gills: Role of the RtxA13 toxin.</title>
        <authorList>
            <person name="Callol A."/>
            <person name="Pajuelo D."/>
            <person name="Ebbesson L."/>
            <person name="Teles M."/>
            <person name="MacKenzie S."/>
            <person name="Amaro C."/>
        </authorList>
    </citation>
    <scope>NUCLEOTIDE SEQUENCE</scope>
</reference>
<organism evidence="1">
    <name type="scientific">Anguilla anguilla</name>
    <name type="common">European freshwater eel</name>
    <name type="synonym">Muraena anguilla</name>
    <dbReference type="NCBI Taxonomy" id="7936"/>
    <lineage>
        <taxon>Eukaryota</taxon>
        <taxon>Metazoa</taxon>
        <taxon>Chordata</taxon>
        <taxon>Craniata</taxon>
        <taxon>Vertebrata</taxon>
        <taxon>Euteleostomi</taxon>
        <taxon>Actinopterygii</taxon>
        <taxon>Neopterygii</taxon>
        <taxon>Teleostei</taxon>
        <taxon>Anguilliformes</taxon>
        <taxon>Anguillidae</taxon>
        <taxon>Anguilla</taxon>
    </lineage>
</organism>
<name>A0A0E9XY67_ANGAN</name>
<evidence type="ECO:0000313" key="1">
    <source>
        <dbReference type="EMBL" id="JAI06771.1"/>
    </source>
</evidence>